<evidence type="ECO:0000313" key="3">
    <source>
        <dbReference type="EMBL" id="KAH9845858.1"/>
    </source>
</evidence>
<sequence>MTTLSDGPQAATRNAKDRRPAYKANAARSLAHLEQRLAILEGKKSLHNETAPPRCAAAGDLDNDLHRFGEMYNVIEERLGEVEKEVDRTTSFATRLESLEQRVKPYEEYEQHAQDAVEQLRRFQGRFGPGAGRGADASAKLVGEHEAAIREHHGRLLELEDRSELVKASALSTRDLARALVQRLRRGDTLDAGTTAHIRLWLGDAPDAGKAGGASASDAQMLGTPTTSDSTGARSTQVEDSVEAPLSKRRKTTASPRLPRAKHASERYSTPDPAIVQKNGLALADLTPKEHDVAVPSERKSSRKSQAPKRNEFMID</sequence>
<evidence type="ECO:0000256" key="2">
    <source>
        <dbReference type="SAM" id="MobiDB-lite"/>
    </source>
</evidence>
<dbReference type="Proteomes" id="UP001138500">
    <property type="component" value="Unassembled WGS sequence"/>
</dbReference>
<feature type="coiled-coil region" evidence="1">
    <location>
        <begin position="23"/>
        <end position="50"/>
    </location>
</feature>
<keyword evidence="4" id="KW-1185">Reference proteome</keyword>
<keyword evidence="1" id="KW-0175">Coiled coil</keyword>
<feature type="region of interest" description="Disordered" evidence="2">
    <location>
        <begin position="208"/>
        <end position="316"/>
    </location>
</feature>
<accession>A0A9W7T2V8</accession>
<protein>
    <submittedName>
        <fullName evidence="3">Uncharacterized protein</fullName>
    </submittedName>
</protein>
<dbReference type="AlphaFoldDB" id="A0A9W7T2V8"/>
<organism evidence="3 4">
    <name type="scientific">Teratosphaeria destructans</name>
    <dbReference type="NCBI Taxonomy" id="418781"/>
    <lineage>
        <taxon>Eukaryota</taxon>
        <taxon>Fungi</taxon>
        <taxon>Dikarya</taxon>
        <taxon>Ascomycota</taxon>
        <taxon>Pezizomycotina</taxon>
        <taxon>Dothideomycetes</taxon>
        <taxon>Dothideomycetidae</taxon>
        <taxon>Mycosphaerellales</taxon>
        <taxon>Teratosphaeriaceae</taxon>
        <taxon>Teratosphaeria</taxon>
    </lineage>
</organism>
<comment type="caution">
    <text evidence="3">The sequence shown here is derived from an EMBL/GenBank/DDBJ whole genome shotgun (WGS) entry which is preliminary data.</text>
</comment>
<feature type="compositionally biased region" description="Polar residues" evidence="2">
    <location>
        <begin position="223"/>
        <end position="239"/>
    </location>
</feature>
<dbReference type="EMBL" id="RIBY02000001">
    <property type="protein sequence ID" value="KAH9845858.1"/>
    <property type="molecule type" value="Genomic_DNA"/>
</dbReference>
<evidence type="ECO:0000256" key="1">
    <source>
        <dbReference type="SAM" id="Coils"/>
    </source>
</evidence>
<dbReference type="OrthoDB" id="3926337at2759"/>
<reference evidence="3 4" key="1">
    <citation type="journal article" date="2018" name="IMA Fungus">
        <title>IMA Genome-F 10: Nine draft genome sequences of Claviceps purpurea s.lat., including C. arundinis, C. humidiphila, and C. cf. spartinae, pseudomolecules for the pitch canker pathogen Fusarium circinatum, draft genome of Davidsoniella eucalypti, Grosmannia galeiformis, Quambalaria eucalypti, and Teratosphaeria destructans.</title>
        <authorList>
            <person name="Wingfield B.D."/>
            <person name="Liu M."/>
            <person name="Nguyen H.D."/>
            <person name="Lane F.A."/>
            <person name="Morgan S.W."/>
            <person name="De Vos L."/>
            <person name="Wilken P.M."/>
            <person name="Duong T.A."/>
            <person name="Aylward J."/>
            <person name="Coetzee M.P."/>
            <person name="Dadej K."/>
            <person name="De Beer Z.W."/>
            <person name="Findlay W."/>
            <person name="Havenga M."/>
            <person name="Kolarik M."/>
            <person name="Menzies J.G."/>
            <person name="Naidoo K."/>
            <person name="Pochopski O."/>
            <person name="Shoukouhi P."/>
            <person name="Santana Q.C."/>
            <person name="Seifert K.A."/>
            <person name="Soal N."/>
            <person name="Steenkamp E.T."/>
            <person name="Tatham C.T."/>
            <person name="van der Nest M.A."/>
            <person name="Wingfield M.J."/>
        </authorList>
    </citation>
    <scope>NUCLEOTIDE SEQUENCE [LARGE SCALE GENOMIC DNA]</scope>
    <source>
        <strain evidence="3">CMW44962</strain>
    </source>
</reference>
<name>A0A9W7T2V8_9PEZI</name>
<feature type="compositionally biased region" description="Basic and acidic residues" evidence="2">
    <location>
        <begin position="287"/>
        <end position="300"/>
    </location>
</feature>
<evidence type="ECO:0000313" key="4">
    <source>
        <dbReference type="Proteomes" id="UP001138500"/>
    </source>
</evidence>
<gene>
    <name evidence="3" type="ORF">Tdes44962_MAKER00068</name>
</gene>
<proteinExistence type="predicted"/>
<reference evidence="3 4" key="2">
    <citation type="journal article" date="2021" name="Curr. Genet.">
        <title>Genetic response to nitrogen starvation in the aggressive Eucalyptus foliar pathogen Teratosphaeria destructans.</title>
        <authorList>
            <person name="Havenga M."/>
            <person name="Wingfield B.D."/>
            <person name="Wingfield M.J."/>
            <person name="Dreyer L.L."/>
            <person name="Roets F."/>
            <person name="Aylward J."/>
        </authorList>
    </citation>
    <scope>NUCLEOTIDE SEQUENCE [LARGE SCALE GENOMIC DNA]</scope>
    <source>
        <strain evidence="3">CMW44962</strain>
    </source>
</reference>
<feature type="region of interest" description="Disordered" evidence="2">
    <location>
        <begin position="1"/>
        <end position="23"/>
    </location>
</feature>
<feature type="compositionally biased region" description="Low complexity" evidence="2">
    <location>
        <begin position="208"/>
        <end position="219"/>
    </location>
</feature>